<feature type="region of interest" description="Disordered" evidence="8">
    <location>
        <begin position="1"/>
        <end position="68"/>
    </location>
</feature>
<feature type="compositionally biased region" description="Pro residues" evidence="8">
    <location>
        <begin position="27"/>
        <end position="65"/>
    </location>
</feature>
<evidence type="ECO:0000313" key="12">
    <source>
        <dbReference type="RefSeq" id="XP_014662288.1"/>
    </source>
</evidence>
<dbReference type="SMART" id="SM00714">
    <property type="entry name" value="LITAF"/>
    <property type="match status" value="1"/>
</dbReference>
<proteinExistence type="inferred from homology"/>
<sequence length="156" mass="16636">MTSEKAPYPDQPPPYSGAGEGGAQPGFAPPPGQPGYPPQGQPGYPPQGQPGYPPQGQPGYAPPSVQPVVTPPTTIVVTSMQMGTRSTPVQCPHCQQHVNTVCEYETGMFAWLIVGVLCLVGCWLGCCLIPLCIDDCKDVRHTCPNCRNNIGMFKRL</sequence>
<keyword evidence="9" id="KW-0812">Transmembrane</keyword>
<dbReference type="PANTHER" id="PTHR23292">
    <property type="entry name" value="LIPOPOLYSACCHARIDE-INDUCED TUMOR NECROSIS FACTOR-ALPHA FACTOR"/>
    <property type="match status" value="1"/>
</dbReference>
<evidence type="ECO:0000256" key="7">
    <source>
        <dbReference type="ARBA" id="ARBA00023136"/>
    </source>
</evidence>
<keyword evidence="7 9" id="KW-0472">Membrane</keyword>
<evidence type="ECO:0000313" key="14">
    <source>
        <dbReference type="RefSeq" id="XP_014662291.1"/>
    </source>
</evidence>
<evidence type="ECO:0000259" key="10">
    <source>
        <dbReference type="PROSITE" id="PS51837"/>
    </source>
</evidence>
<gene>
    <name evidence="12 13 14" type="primary">LOC106805271</name>
</gene>
<dbReference type="RefSeq" id="XP_014662291.1">
    <property type="nucleotide sequence ID" value="XM_014806805.1"/>
</dbReference>
<feature type="transmembrane region" description="Helical" evidence="9">
    <location>
        <begin position="108"/>
        <end position="131"/>
    </location>
</feature>
<accession>A0ABM1DQR7</accession>
<name>A0ABM1DQR7_PRICU</name>
<protein>
    <submittedName>
        <fullName evidence="12 13">Lipopolysaccharide-induced tumor necrosis factor-alpha factor homolog</fullName>
    </submittedName>
</protein>
<evidence type="ECO:0000256" key="3">
    <source>
        <dbReference type="ARBA" id="ARBA00004630"/>
    </source>
</evidence>
<evidence type="ECO:0000256" key="4">
    <source>
        <dbReference type="ARBA" id="ARBA00005975"/>
    </source>
</evidence>
<comment type="subcellular location">
    <subcellularLocation>
        <location evidence="2">Endosome membrane</location>
        <topology evidence="2">Peripheral membrane protein</topology>
    </subcellularLocation>
    <subcellularLocation>
        <location evidence="1">Late endosome membrane</location>
    </subcellularLocation>
    <subcellularLocation>
        <location evidence="3">Lysosome membrane</location>
        <topology evidence="3">Peripheral membrane protein</topology>
        <orientation evidence="3">Cytoplasmic side</orientation>
    </subcellularLocation>
</comment>
<dbReference type="InterPro" id="IPR037519">
    <property type="entry name" value="LITAF_fam"/>
</dbReference>
<keyword evidence="9" id="KW-1133">Transmembrane helix</keyword>
<dbReference type="PANTHER" id="PTHR23292:SF6">
    <property type="entry name" value="FI16602P1-RELATED"/>
    <property type="match status" value="1"/>
</dbReference>
<evidence type="ECO:0000256" key="5">
    <source>
        <dbReference type="ARBA" id="ARBA00022723"/>
    </source>
</evidence>
<dbReference type="InterPro" id="IPR006629">
    <property type="entry name" value="LITAF"/>
</dbReference>
<keyword evidence="5" id="KW-0479">Metal-binding</keyword>
<dbReference type="Pfam" id="PF10601">
    <property type="entry name" value="zf-LITAF-like"/>
    <property type="match status" value="1"/>
</dbReference>
<keyword evidence="11" id="KW-1185">Reference proteome</keyword>
<evidence type="ECO:0000313" key="13">
    <source>
        <dbReference type="RefSeq" id="XP_014662290.1"/>
    </source>
</evidence>
<reference evidence="12 13" key="1">
    <citation type="submission" date="2025-05" db="UniProtKB">
        <authorList>
            <consortium name="RefSeq"/>
        </authorList>
    </citation>
    <scope>IDENTIFICATION</scope>
</reference>
<dbReference type="GeneID" id="106805271"/>
<dbReference type="RefSeq" id="XP_014662288.1">
    <property type="nucleotide sequence ID" value="XM_014806802.1"/>
</dbReference>
<feature type="domain" description="LITAF" evidence="10">
    <location>
        <begin position="71"/>
        <end position="155"/>
    </location>
</feature>
<keyword evidence="6" id="KW-0862">Zinc</keyword>
<dbReference type="PROSITE" id="PS51837">
    <property type="entry name" value="LITAF"/>
    <property type="match status" value="1"/>
</dbReference>
<evidence type="ECO:0000313" key="11">
    <source>
        <dbReference type="Proteomes" id="UP000695022"/>
    </source>
</evidence>
<organism evidence="11 12">
    <name type="scientific">Priapulus caudatus</name>
    <name type="common">Priapulid worm</name>
    <dbReference type="NCBI Taxonomy" id="37621"/>
    <lineage>
        <taxon>Eukaryota</taxon>
        <taxon>Metazoa</taxon>
        <taxon>Ecdysozoa</taxon>
        <taxon>Scalidophora</taxon>
        <taxon>Priapulida</taxon>
        <taxon>Priapulimorpha</taxon>
        <taxon>Priapulimorphida</taxon>
        <taxon>Priapulidae</taxon>
        <taxon>Priapulus</taxon>
    </lineage>
</organism>
<comment type="similarity">
    <text evidence="4">Belongs to the CDIP1/LITAF family.</text>
</comment>
<evidence type="ECO:0000256" key="2">
    <source>
        <dbReference type="ARBA" id="ARBA00004481"/>
    </source>
</evidence>
<evidence type="ECO:0000256" key="6">
    <source>
        <dbReference type="ARBA" id="ARBA00022833"/>
    </source>
</evidence>
<dbReference type="Proteomes" id="UP000695022">
    <property type="component" value="Unplaced"/>
</dbReference>
<dbReference type="RefSeq" id="XP_014662290.1">
    <property type="nucleotide sequence ID" value="XM_014806804.1"/>
</dbReference>
<evidence type="ECO:0000256" key="9">
    <source>
        <dbReference type="SAM" id="Phobius"/>
    </source>
</evidence>
<evidence type="ECO:0000256" key="1">
    <source>
        <dbReference type="ARBA" id="ARBA00004414"/>
    </source>
</evidence>
<evidence type="ECO:0000256" key="8">
    <source>
        <dbReference type="SAM" id="MobiDB-lite"/>
    </source>
</evidence>